<proteinExistence type="predicted"/>
<dbReference type="EMBL" id="LQQA01000005">
    <property type="protein sequence ID" value="ORX18547.1"/>
    <property type="molecule type" value="Genomic_DNA"/>
</dbReference>
<evidence type="ECO:0000313" key="2">
    <source>
        <dbReference type="Proteomes" id="UP000193964"/>
    </source>
</evidence>
<name>A0A1X2FJI4_9MYCO</name>
<dbReference type="RefSeq" id="WP_085142763.1">
    <property type="nucleotide sequence ID" value="NZ_JACKUA010000023.1"/>
</dbReference>
<protein>
    <submittedName>
        <fullName evidence="1">Fis family transcriptional regulator</fullName>
    </submittedName>
</protein>
<organism evidence="1 2">
    <name type="scientific">Mycolicibacterium wolinskyi</name>
    <dbReference type="NCBI Taxonomy" id="59750"/>
    <lineage>
        <taxon>Bacteria</taxon>
        <taxon>Bacillati</taxon>
        <taxon>Actinomycetota</taxon>
        <taxon>Actinomycetes</taxon>
        <taxon>Mycobacteriales</taxon>
        <taxon>Mycobacteriaceae</taxon>
        <taxon>Mycolicibacterium</taxon>
    </lineage>
</organism>
<gene>
    <name evidence="1" type="ORF">AWC31_14725</name>
</gene>
<dbReference type="Proteomes" id="UP000193964">
    <property type="component" value="Unassembled WGS sequence"/>
</dbReference>
<dbReference type="AlphaFoldDB" id="A0A1X2FJI4"/>
<reference evidence="1 2" key="1">
    <citation type="submission" date="2016-01" db="EMBL/GenBank/DDBJ databases">
        <title>The new phylogeny of the genus Mycobacterium.</title>
        <authorList>
            <person name="Tarcisio F."/>
            <person name="Conor M."/>
            <person name="Antonella G."/>
            <person name="Elisabetta G."/>
            <person name="Giulia F.S."/>
            <person name="Sara T."/>
            <person name="Anna F."/>
            <person name="Clotilde B."/>
            <person name="Roberto B."/>
            <person name="Veronica D.S."/>
            <person name="Fabio R."/>
            <person name="Monica P."/>
            <person name="Olivier J."/>
            <person name="Enrico T."/>
            <person name="Nicola S."/>
        </authorList>
    </citation>
    <scope>NUCLEOTIDE SEQUENCE [LARGE SCALE GENOMIC DNA]</scope>
    <source>
        <strain evidence="1 2">ATCC 700010</strain>
    </source>
</reference>
<comment type="caution">
    <text evidence="1">The sequence shown here is derived from an EMBL/GenBank/DDBJ whole genome shotgun (WGS) entry which is preliminary data.</text>
</comment>
<sequence>MTAIDPAASRIQSAAELGAESFATKMANSSLDAAIDVWLKRVAQRKYTPTQRARLLKAVERGTAAETVEIQLTRAALLRAVGLDEGPAASAAAAAGATYAEIGAVLGISGQGVGQKVRAYRDRSAEGTRSGGLS</sequence>
<evidence type="ECO:0000313" key="1">
    <source>
        <dbReference type="EMBL" id="ORX18547.1"/>
    </source>
</evidence>
<dbReference type="OrthoDB" id="4730007at2"/>
<accession>A0A1X2FJI4</accession>